<evidence type="ECO:0000256" key="3">
    <source>
        <dbReference type="ARBA" id="ARBA00017473"/>
    </source>
</evidence>
<feature type="domain" description="GHMP kinase N-terminal" evidence="11">
    <location>
        <begin position="69"/>
        <end position="145"/>
    </location>
</feature>
<keyword evidence="14" id="KW-1185">Reference proteome</keyword>
<accession>A0A643FFQ4</accession>
<keyword evidence="5 10" id="KW-0547">Nucleotide-binding</keyword>
<evidence type="ECO:0000256" key="10">
    <source>
        <dbReference type="HAMAP-Rule" id="MF_00061"/>
    </source>
</evidence>
<feature type="domain" description="GHMP kinase C-terminal" evidence="12">
    <location>
        <begin position="222"/>
        <end position="262"/>
    </location>
</feature>
<keyword evidence="4 10" id="KW-0808">Transferase</keyword>
<dbReference type="InterPro" id="IPR036554">
    <property type="entry name" value="GHMP_kinase_C_sf"/>
</dbReference>
<keyword evidence="8 10" id="KW-0414">Isoprene biosynthesis</keyword>
<dbReference type="PANTHER" id="PTHR43527:SF2">
    <property type="entry name" value="4-DIPHOSPHOCYTIDYL-2-C-METHYL-D-ERYTHRITOL KINASE, CHLOROPLASTIC"/>
    <property type="match status" value="1"/>
</dbReference>
<evidence type="ECO:0000313" key="13">
    <source>
        <dbReference type="EMBL" id="KAB0584445.1"/>
    </source>
</evidence>
<dbReference type="AlphaFoldDB" id="A0A643FFQ4"/>
<dbReference type="Proteomes" id="UP000430120">
    <property type="component" value="Unassembled WGS sequence"/>
</dbReference>
<dbReference type="RefSeq" id="WP_151122811.1">
    <property type="nucleotide sequence ID" value="NZ_CP088081.1"/>
</dbReference>
<protein>
    <recommendedName>
        <fullName evidence="3 10">4-diphosphocytidyl-2-C-methyl-D-erythritol kinase</fullName>
        <shortName evidence="10">CMK</shortName>
        <ecNumber evidence="2 10">2.7.1.148</ecNumber>
    </recommendedName>
    <alternativeName>
        <fullName evidence="9 10">4-(cytidine-5'-diphospho)-2-C-methyl-D-erythritol kinase</fullName>
    </alternativeName>
</protein>
<dbReference type="OrthoDB" id="9809438at2"/>
<dbReference type="Gene3D" id="3.30.230.10">
    <property type="match status" value="1"/>
</dbReference>
<organism evidence="13 14">
    <name type="scientific">Ideonella dechloratans</name>
    <dbReference type="NCBI Taxonomy" id="36863"/>
    <lineage>
        <taxon>Bacteria</taxon>
        <taxon>Pseudomonadati</taxon>
        <taxon>Pseudomonadota</taxon>
        <taxon>Betaproteobacteria</taxon>
        <taxon>Burkholderiales</taxon>
        <taxon>Sphaerotilaceae</taxon>
        <taxon>Ideonella</taxon>
    </lineage>
</organism>
<evidence type="ECO:0000256" key="8">
    <source>
        <dbReference type="ARBA" id="ARBA00023229"/>
    </source>
</evidence>
<dbReference type="InterPro" id="IPR020568">
    <property type="entry name" value="Ribosomal_Su5_D2-typ_SF"/>
</dbReference>
<evidence type="ECO:0000313" key="14">
    <source>
        <dbReference type="Proteomes" id="UP000430120"/>
    </source>
</evidence>
<dbReference type="EMBL" id="VZPB01000006">
    <property type="protein sequence ID" value="KAB0584445.1"/>
    <property type="molecule type" value="Genomic_DNA"/>
</dbReference>
<dbReference type="Gene3D" id="3.30.70.890">
    <property type="entry name" value="GHMP kinase, C-terminal domain"/>
    <property type="match status" value="1"/>
</dbReference>
<name>A0A643FFQ4_IDEDE</name>
<keyword evidence="6 10" id="KW-0418">Kinase</keyword>
<proteinExistence type="inferred from homology"/>
<dbReference type="Pfam" id="PF00288">
    <property type="entry name" value="GHMP_kinases_N"/>
    <property type="match status" value="1"/>
</dbReference>
<dbReference type="HAMAP" id="MF_00061">
    <property type="entry name" value="IspE"/>
    <property type="match status" value="1"/>
</dbReference>
<dbReference type="GO" id="GO:0050515">
    <property type="term" value="F:4-(cytidine 5'-diphospho)-2-C-methyl-D-erythritol kinase activity"/>
    <property type="evidence" value="ECO:0007669"/>
    <property type="project" value="UniProtKB-UniRule"/>
</dbReference>
<dbReference type="InterPro" id="IPR004424">
    <property type="entry name" value="IspE"/>
</dbReference>
<evidence type="ECO:0000256" key="4">
    <source>
        <dbReference type="ARBA" id="ARBA00022679"/>
    </source>
</evidence>
<comment type="pathway">
    <text evidence="10">Isoprenoid biosynthesis; isopentenyl diphosphate biosynthesis via DXP pathway; isopentenyl diphosphate from 1-deoxy-D-xylulose 5-phosphate: step 3/6.</text>
</comment>
<dbReference type="InterPro" id="IPR014721">
    <property type="entry name" value="Ribsml_uS5_D2-typ_fold_subgr"/>
</dbReference>
<dbReference type="SUPFAM" id="SSF54211">
    <property type="entry name" value="Ribosomal protein S5 domain 2-like"/>
    <property type="match status" value="1"/>
</dbReference>
<evidence type="ECO:0000256" key="7">
    <source>
        <dbReference type="ARBA" id="ARBA00022840"/>
    </source>
</evidence>
<dbReference type="EC" id="2.7.1.148" evidence="2 10"/>
<dbReference type="PIRSF" id="PIRSF010376">
    <property type="entry name" value="IspE"/>
    <property type="match status" value="1"/>
</dbReference>
<evidence type="ECO:0000256" key="2">
    <source>
        <dbReference type="ARBA" id="ARBA00012052"/>
    </source>
</evidence>
<dbReference type="UniPathway" id="UPA00056">
    <property type="reaction ID" value="UER00094"/>
</dbReference>
<feature type="binding site" evidence="10">
    <location>
        <begin position="96"/>
        <end position="106"/>
    </location>
    <ligand>
        <name>ATP</name>
        <dbReference type="ChEBI" id="CHEBI:30616"/>
    </ligand>
</feature>
<dbReference type="GO" id="GO:0005524">
    <property type="term" value="F:ATP binding"/>
    <property type="evidence" value="ECO:0007669"/>
    <property type="project" value="UniProtKB-UniRule"/>
</dbReference>
<evidence type="ECO:0000259" key="12">
    <source>
        <dbReference type="Pfam" id="PF08544"/>
    </source>
</evidence>
<comment type="similarity">
    <text evidence="1 10">Belongs to the GHMP kinase family. IspE subfamily.</text>
</comment>
<feature type="active site" evidence="10">
    <location>
        <position position="138"/>
    </location>
</feature>
<evidence type="ECO:0000256" key="5">
    <source>
        <dbReference type="ARBA" id="ARBA00022741"/>
    </source>
</evidence>
<sequence>MSLHALYDLPAPAKLNLFLHVIGRRADGYHLLQSIFTLINWQDTLHLERRDDGRIQRHDLGPALPAEDLCLRAARALQQASGCPLGVDISIDKQVPWGAGLGGGSSDAATVLLGLNRLWDLRWSRERLLSLGATLGADVPFFLGGHTAFVEGIGEILTPIDLPAGRWAVLKPAAALPTPKIFSSELLTRDTKPVKVAGLLAELQRQRETRQTTEKSEETFWGRNDLQAAAEALCPDVKQAARLLAERFGNSRMTGSGSAVFADAGGDDASETDAGTSPVATLLEGSWPEGWVGRMCRGLANHPLEDWVN</sequence>
<reference evidence="13 14" key="1">
    <citation type="submission" date="2019-09" db="EMBL/GenBank/DDBJ databases">
        <title>Draft genome sequences of 48 bacterial type strains from the CCUG.</title>
        <authorList>
            <person name="Tunovic T."/>
            <person name="Pineiro-Iglesias B."/>
            <person name="Unosson C."/>
            <person name="Inganas E."/>
            <person name="Ohlen M."/>
            <person name="Cardew S."/>
            <person name="Jensie-Markopoulos S."/>
            <person name="Salva-Serra F."/>
            <person name="Jaen-Luchoro D."/>
            <person name="Karlsson R."/>
            <person name="Svensson-Stadler L."/>
            <person name="Chun J."/>
            <person name="Moore E."/>
        </authorList>
    </citation>
    <scope>NUCLEOTIDE SEQUENCE [LARGE SCALE GENOMIC DNA]</scope>
    <source>
        <strain evidence="13 14">CCUG 30977</strain>
    </source>
</reference>
<comment type="caution">
    <text evidence="13">The sequence shown here is derived from an EMBL/GenBank/DDBJ whole genome shotgun (WGS) entry which is preliminary data.</text>
</comment>
<evidence type="ECO:0000256" key="9">
    <source>
        <dbReference type="ARBA" id="ARBA00032554"/>
    </source>
</evidence>
<evidence type="ECO:0000256" key="6">
    <source>
        <dbReference type="ARBA" id="ARBA00022777"/>
    </source>
</evidence>
<dbReference type="Pfam" id="PF08544">
    <property type="entry name" value="GHMP_kinases_C"/>
    <property type="match status" value="1"/>
</dbReference>
<evidence type="ECO:0000256" key="1">
    <source>
        <dbReference type="ARBA" id="ARBA00009684"/>
    </source>
</evidence>
<comment type="catalytic activity">
    <reaction evidence="10">
        <text>4-CDP-2-C-methyl-D-erythritol + ATP = 4-CDP-2-C-methyl-D-erythritol 2-phosphate + ADP + H(+)</text>
        <dbReference type="Rhea" id="RHEA:18437"/>
        <dbReference type="ChEBI" id="CHEBI:15378"/>
        <dbReference type="ChEBI" id="CHEBI:30616"/>
        <dbReference type="ChEBI" id="CHEBI:57823"/>
        <dbReference type="ChEBI" id="CHEBI:57919"/>
        <dbReference type="ChEBI" id="CHEBI:456216"/>
        <dbReference type="EC" id="2.7.1.148"/>
    </reaction>
</comment>
<dbReference type="NCBIfam" id="TIGR00154">
    <property type="entry name" value="ispE"/>
    <property type="match status" value="1"/>
</dbReference>
<comment type="function">
    <text evidence="10">Catalyzes the phosphorylation of the position 2 hydroxy group of 4-diphosphocytidyl-2C-methyl-D-erythritol.</text>
</comment>
<dbReference type="PANTHER" id="PTHR43527">
    <property type="entry name" value="4-DIPHOSPHOCYTIDYL-2-C-METHYL-D-ERYTHRITOL KINASE, CHLOROPLASTIC"/>
    <property type="match status" value="1"/>
</dbReference>
<feature type="active site" evidence="10">
    <location>
        <position position="14"/>
    </location>
</feature>
<dbReference type="InterPro" id="IPR013750">
    <property type="entry name" value="GHMP_kinase_C_dom"/>
</dbReference>
<gene>
    <name evidence="10 13" type="primary">ispE</name>
    <name evidence="13" type="ORF">F7Q92_04325</name>
</gene>
<keyword evidence="7 10" id="KW-0067">ATP-binding</keyword>
<dbReference type="GO" id="GO:0019288">
    <property type="term" value="P:isopentenyl diphosphate biosynthetic process, methylerythritol 4-phosphate pathway"/>
    <property type="evidence" value="ECO:0007669"/>
    <property type="project" value="UniProtKB-UniRule"/>
</dbReference>
<dbReference type="GO" id="GO:0016114">
    <property type="term" value="P:terpenoid biosynthetic process"/>
    <property type="evidence" value="ECO:0007669"/>
    <property type="project" value="UniProtKB-UniRule"/>
</dbReference>
<evidence type="ECO:0000259" key="11">
    <source>
        <dbReference type="Pfam" id="PF00288"/>
    </source>
</evidence>
<dbReference type="InterPro" id="IPR006204">
    <property type="entry name" value="GHMP_kinase_N_dom"/>
</dbReference>
<dbReference type="SUPFAM" id="SSF55060">
    <property type="entry name" value="GHMP Kinase, C-terminal domain"/>
    <property type="match status" value="1"/>
</dbReference>